<evidence type="ECO:0000256" key="1">
    <source>
        <dbReference type="ARBA" id="ARBA00004141"/>
    </source>
</evidence>
<protein>
    <submittedName>
        <fullName evidence="8">Uncharacterized protein</fullName>
    </submittedName>
</protein>
<dbReference type="InterPro" id="IPR023393">
    <property type="entry name" value="START-like_dom_sf"/>
</dbReference>
<evidence type="ECO:0000256" key="6">
    <source>
        <dbReference type="SAM" id="MobiDB-lite"/>
    </source>
</evidence>
<keyword evidence="4 7" id="KW-1133">Transmembrane helix</keyword>
<dbReference type="InterPro" id="IPR018629">
    <property type="entry name" value="XK-rel"/>
</dbReference>
<keyword evidence="3 7" id="KW-0812">Transmembrane</keyword>
<comment type="caution">
    <text evidence="8">The sequence shown here is derived from an EMBL/GenBank/DDBJ whole genome shotgun (WGS) entry which is preliminary data.</text>
</comment>
<organism evidence="8 9">
    <name type="scientific">Tetraparma gracilis</name>
    <dbReference type="NCBI Taxonomy" id="2962635"/>
    <lineage>
        <taxon>Eukaryota</taxon>
        <taxon>Sar</taxon>
        <taxon>Stramenopiles</taxon>
        <taxon>Ochrophyta</taxon>
        <taxon>Bolidophyceae</taxon>
        <taxon>Parmales</taxon>
        <taxon>Triparmaceae</taxon>
        <taxon>Tetraparma</taxon>
    </lineage>
</organism>
<comment type="subcellular location">
    <subcellularLocation>
        <location evidence="1">Membrane</location>
        <topology evidence="1">Multi-pass membrane protein</topology>
    </subcellularLocation>
</comment>
<accession>A0ABQ6N2V4</accession>
<evidence type="ECO:0000313" key="9">
    <source>
        <dbReference type="Proteomes" id="UP001165060"/>
    </source>
</evidence>
<feature type="transmembrane region" description="Helical" evidence="7">
    <location>
        <begin position="644"/>
        <end position="663"/>
    </location>
</feature>
<evidence type="ECO:0000313" key="8">
    <source>
        <dbReference type="EMBL" id="GMI38344.1"/>
    </source>
</evidence>
<comment type="similarity">
    <text evidence="2">Belongs to the XK family.</text>
</comment>
<feature type="transmembrane region" description="Helical" evidence="7">
    <location>
        <begin position="678"/>
        <end position="702"/>
    </location>
</feature>
<feature type="region of interest" description="Disordered" evidence="6">
    <location>
        <begin position="1"/>
        <end position="23"/>
    </location>
</feature>
<dbReference type="Proteomes" id="UP001165060">
    <property type="component" value="Unassembled WGS sequence"/>
</dbReference>
<gene>
    <name evidence="8" type="ORF">TeGR_g7204</name>
</gene>
<feature type="transmembrane region" description="Helical" evidence="7">
    <location>
        <begin position="501"/>
        <end position="522"/>
    </location>
</feature>
<dbReference type="Pfam" id="PF09815">
    <property type="entry name" value="XK-related"/>
    <property type="match status" value="1"/>
</dbReference>
<keyword evidence="5 7" id="KW-0472">Membrane</keyword>
<feature type="compositionally biased region" description="Basic and acidic residues" evidence="6">
    <location>
        <begin position="1"/>
        <end position="15"/>
    </location>
</feature>
<evidence type="ECO:0000256" key="5">
    <source>
        <dbReference type="ARBA" id="ARBA00023136"/>
    </source>
</evidence>
<evidence type="ECO:0000256" key="2">
    <source>
        <dbReference type="ARBA" id="ARBA00008789"/>
    </source>
</evidence>
<evidence type="ECO:0000256" key="7">
    <source>
        <dbReference type="SAM" id="Phobius"/>
    </source>
</evidence>
<dbReference type="SUPFAM" id="SSF55961">
    <property type="entry name" value="Bet v1-like"/>
    <property type="match status" value="1"/>
</dbReference>
<evidence type="ECO:0000256" key="3">
    <source>
        <dbReference type="ARBA" id="ARBA00022692"/>
    </source>
</evidence>
<feature type="transmembrane region" description="Helical" evidence="7">
    <location>
        <begin position="399"/>
        <end position="419"/>
    </location>
</feature>
<evidence type="ECO:0000256" key="4">
    <source>
        <dbReference type="ARBA" id="ARBA00022989"/>
    </source>
</evidence>
<dbReference type="Gene3D" id="3.30.530.20">
    <property type="match status" value="1"/>
</dbReference>
<name>A0ABQ6N2V4_9STRA</name>
<proteinExistence type="inferred from homology"/>
<sequence length="808" mass="89180">MPPGFDKAEALEKDAATSTTRRTVKRAPRLLDSASYSVSSDGRHVTVCSSATVRATPEAVAASSLSLYESSAFKIESAAAKKKKEVNKTLERGIRHRVIYRRAFVPTPFQDREWVQYGLAKRISSTEFYLAAVDCNHPEAPAKNDSVRASLLRATRLTLVAPGLTRIAVTSQVDLRGSIPLRINNTMLIPRVIGTPINILRPFAQRKEENEFDAGGEDAKVLGRLLACDVGAKMRTKGVLCKSDMGTGLEDRLTLFMDRTSVLRGARVRYPWFQALLFETLRNRVRPPSAARKALEDFGEEHARKAGRGLALALIANVSAEAAVDEWVMTYPALRELEQQCTWMRPMMNAAAAEMLARTSWGVQFRAYFGAAVSFFDVVTDSYMIHTYFTTGRAGTANALLGMLLGNLGFQAVVVYIQAQGLKKDKVRTLLFELLTVVSFVKPGVDAFRVASGAEQLAGAALSPLTEMSWTKVGEMVFEGIPGLVVQLIAMLVAGEAITKGAVVSVAISVASTALTATTLFWDADTDPGMRKRNPDWVGIIPDLGRTPAFIIIFAICAFQTLGKTAATALLAVTNSSWLLYYVLGDHALYILYTFSRRDFHVYTPVPRALSVVTSIMFRTMSKIVSDFTGSPSTRLPNVLGGSYWFCNLLASQASVFVAVHLYNEYATGDDKIEARALWYGAGAVVAAWALAFAVFTTRIAVPKYRRTLWSSTTGRQWVQDCFLKRETDEGKFGIFASNLLLWESNIGEEVKAWAAENWERWREEKPAWFKPELVPDQFIPAAELEQLGYNRKRRGSASGSARESFRE</sequence>
<reference evidence="8 9" key="1">
    <citation type="journal article" date="2023" name="Commun. Biol.">
        <title>Genome analysis of Parmales, the sister group of diatoms, reveals the evolutionary specialization of diatoms from phago-mixotrophs to photoautotrophs.</title>
        <authorList>
            <person name="Ban H."/>
            <person name="Sato S."/>
            <person name="Yoshikawa S."/>
            <person name="Yamada K."/>
            <person name="Nakamura Y."/>
            <person name="Ichinomiya M."/>
            <person name="Sato N."/>
            <person name="Blanc-Mathieu R."/>
            <person name="Endo H."/>
            <person name="Kuwata A."/>
            <person name="Ogata H."/>
        </authorList>
    </citation>
    <scope>NUCLEOTIDE SEQUENCE [LARGE SCALE GENOMIC DNA]</scope>
</reference>
<keyword evidence="9" id="KW-1185">Reference proteome</keyword>
<dbReference type="EMBL" id="BRYB01000818">
    <property type="protein sequence ID" value="GMI38344.1"/>
    <property type="molecule type" value="Genomic_DNA"/>
</dbReference>